<dbReference type="InterPro" id="IPR017900">
    <property type="entry name" value="4Fe4S_Fe_S_CS"/>
</dbReference>
<dbReference type="PANTHER" id="PTHR43545:SF6">
    <property type="entry name" value="FORMATE DEHYDROGENASE, NITRATE-INDUCIBLE, IRON-SULFUR SUBUNIT"/>
    <property type="match status" value="1"/>
</dbReference>
<dbReference type="PROSITE" id="PS00198">
    <property type="entry name" value="4FE4S_FER_1"/>
    <property type="match status" value="1"/>
</dbReference>
<accession>B9XJ68</accession>
<evidence type="ECO:0000313" key="10">
    <source>
        <dbReference type="Proteomes" id="UP000003688"/>
    </source>
</evidence>
<dbReference type="PROSITE" id="PS51379">
    <property type="entry name" value="4FE4S_FER_2"/>
    <property type="match status" value="2"/>
</dbReference>
<evidence type="ECO:0000256" key="2">
    <source>
        <dbReference type="ARBA" id="ARBA00022485"/>
    </source>
</evidence>
<dbReference type="GO" id="GO:0019645">
    <property type="term" value="P:anaerobic electron transport chain"/>
    <property type="evidence" value="ECO:0007669"/>
    <property type="project" value="InterPro"/>
</dbReference>
<evidence type="ECO:0000256" key="3">
    <source>
        <dbReference type="ARBA" id="ARBA00022723"/>
    </source>
</evidence>
<keyword evidence="7" id="KW-1133">Transmembrane helix</keyword>
<evidence type="ECO:0000256" key="7">
    <source>
        <dbReference type="SAM" id="Phobius"/>
    </source>
</evidence>
<keyword evidence="10" id="KW-1185">Reference proteome</keyword>
<keyword evidence="3" id="KW-0479">Metal-binding</keyword>
<organism evidence="9 10">
    <name type="scientific">Pedosphaera parvula (strain Ellin514)</name>
    <dbReference type="NCBI Taxonomy" id="320771"/>
    <lineage>
        <taxon>Bacteria</taxon>
        <taxon>Pseudomonadati</taxon>
        <taxon>Verrucomicrobiota</taxon>
        <taxon>Pedosphaerae</taxon>
        <taxon>Pedosphaerales</taxon>
        <taxon>Pedosphaeraceae</taxon>
        <taxon>Pedosphaera</taxon>
    </lineage>
</organism>
<evidence type="ECO:0000256" key="5">
    <source>
        <dbReference type="ARBA" id="ARBA00023004"/>
    </source>
</evidence>
<dbReference type="CDD" id="cd16371">
    <property type="entry name" value="DMSOR_beta_like"/>
    <property type="match status" value="1"/>
</dbReference>
<dbReference type="GO" id="GO:0051539">
    <property type="term" value="F:4 iron, 4 sulfur cluster binding"/>
    <property type="evidence" value="ECO:0007669"/>
    <property type="project" value="UniProtKB-KW"/>
</dbReference>
<dbReference type="EMBL" id="ABOX02000020">
    <property type="protein sequence ID" value="EEF60106.1"/>
    <property type="molecule type" value="Genomic_DNA"/>
</dbReference>
<reference evidence="9 10" key="1">
    <citation type="journal article" date="2011" name="J. Bacteriol.">
        <title>Genome sequence of 'Pedosphaera parvula' Ellin514, an aerobic Verrucomicrobial isolate from pasture soil.</title>
        <authorList>
            <person name="Kant R."/>
            <person name="van Passel M.W."/>
            <person name="Sangwan P."/>
            <person name="Palva A."/>
            <person name="Lucas S."/>
            <person name="Copeland A."/>
            <person name="Lapidus A."/>
            <person name="Glavina Del Rio T."/>
            <person name="Dalin E."/>
            <person name="Tice H."/>
            <person name="Bruce D."/>
            <person name="Goodwin L."/>
            <person name="Pitluck S."/>
            <person name="Chertkov O."/>
            <person name="Larimer F.W."/>
            <person name="Land M.L."/>
            <person name="Hauser L."/>
            <person name="Brettin T.S."/>
            <person name="Detter J.C."/>
            <person name="Han S."/>
            <person name="de Vos W.M."/>
            <person name="Janssen P.H."/>
            <person name="Smidt H."/>
        </authorList>
    </citation>
    <scope>NUCLEOTIDE SEQUENCE [LARGE SCALE GENOMIC DNA]</scope>
    <source>
        <strain evidence="9 10">Ellin514</strain>
    </source>
</reference>
<feature type="transmembrane region" description="Helical" evidence="7">
    <location>
        <begin position="427"/>
        <end position="446"/>
    </location>
</feature>
<feature type="domain" description="4Fe-4S ferredoxin-type" evidence="8">
    <location>
        <begin position="61"/>
        <end position="91"/>
    </location>
</feature>
<keyword evidence="7" id="KW-0812">Transmembrane</keyword>
<feature type="transmembrane region" description="Helical" evidence="7">
    <location>
        <begin position="366"/>
        <end position="386"/>
    </location>
</feature>
<comment type="caution">
    <text evidence="9">The sequence shown here is derived from an EMBL/GenBank/DDBJ whole genome shotgun (WGS) entry which is preliminary data.</text>
</comment>
<keyword evidence="5" id="KW-0408">Iron</keyword>
<feature type="transmembrane region" description="Helical" evidence="7">
    <location>
        <begin position="337"/>
        <end position="360"/>
    </location>
</feature>
<dbReference type="AlphaFoldDB" id="B9XJ68"/>
<feature type="transmembrane region" description="Helical" evidence="7">
    <location>
        <begin position="480"/>
        <end position="500"/>
    </location>
</feature>
<dbReference type="PANTHER" id="PTHR43545">
    <property type="entry name" value="FORMATE DEHYDROGENASE, NITRATE-INDUCIBLE, IRON-SULFUR SUBUNIT"/>
    <property type="match status" value="1"/>
</dbReference>
<dbReference type="InterPro" id="IPR007059">
    <property type="entry name" value="DmsC"/>
</dbReference>
<evidence type="ECO:0000313" key="9">
    <source>
        <dbReference type="EMBL" id="EEF60106.1"/>
    </source>
</evidence>
<proteinExistence type="predicted"/>
<evidence type="ECO:0000256" key="4">
    <source>
        <dbReference type="ARBA" id="ARBA00022737"/>
    </source>
</evidence>
<dbReference type="STRING" id="320771.Cflav_PD3165"/>
<dbReference type="InterPro" id="IPR051555">
    <property type="entry name" value="FDH_Electron_Transfer_Unit"/>
</dbReference>
<evidence type="ECO:0000259" key="8">
    <source>
        <dbReference type="PROSITE" id="PS51379"/>
    </source>
</evidence>
<feature type="transmembrane region" description="Helical" evidence="7">
    <location>
        <begin position="506"/>
        <end position="526"/>
    </location>
</feature>
<keyword evidence="2" id="KW-0004">4Fe-4S</keyword>
<feature type="transmembrane region" description="Helical" evidence="7">
    <location>
        <begin position="398"/>
        <end position="421"/>
    </location>
</feature>
<dbReference type="Proteomes" id="UP000003688">
    <property type="component" value="Unassembled WGS sequence"/>
</dbReference>
<name>B9XJ68_PEDPL</name>
<dbReference type="SUPFAM" id="SSF54862">
    <property type="entry name" value="4Fe-4S ferredoxins"/>
    <property type="match status" value="1"/>
</dbReference>
<sequence length="546" mass="59549">MTTNNSSHDGPTLIDALLADQRELSAADRFARQHENHAFPAQAKYYRDLIPLTLPKPGEQYAFEVDLDRCSGCKACVTACHSLNGLDEEETWRDVGLLRSEDWRAPFQATVTTACHHCVDPGCLSGCPVLAYDKDPVTGIVRHLDDQCIGCQYCIMKCPYEVPKYSAKRGIVRKCDMCSSRLSHGEAPACVQACPSQAIRITFVEQKAILNQFRGNIASTSVATNNFLPTAPEPSDTLPTTLYKSSRPLPRNLLAGDHARVSPAPAHLPLVFMLVLSQLAVGLSIGTLLMQPAKWFSLTAALAGMLALGLGSLHLGRPLKAWRAFLGWRTSWFSREIIAFGIFVPSAMATLVAFWFPSLATLQRGFAFATAGTGLLGIACSAMIYVDTRREFWNASQSFTRFLGTTFLLGSMASAVGAMLFPKNSGPFLPAALITLCALTIVKLVFEHRIFNHLVDEESPFLSPLNKTARLLAGKLGLIARLRFCCGFIGGIILPVTYLLESSVHINSNGFWLLTISLFCITGELLERHLFFTAVAPAKMPGSISA</sequence>
<evidence type="ECO:0000256" key="1">
    <source>
        <dbReference type="ARBA" id="ARBA00004196"/>
    </source>
</evidence>
<keyword evidence="6" id="KW-0411">Iron-sulfur</keyword>
<comment type="subcellular location">
    <subcellularLocation>
        <location evidence="1">Cell envelope</location>
    </subcellularLocation>
</comment>
<feature type="domain" description="4Fe-4S ferredoxin-type" evidence="8">
    <location>
        <begin position="139"/>
        <end position="168"/>
    </location>
</feature>
<dbReference type="OrthoDB" id="9810688at2"/>
<dbReference type="RefSeq" id="WP_007415861.1">
    <property type="nucleotide sequence ID" value="NZ_ABOX02000020.1"/>
</dbReference>
<dbReference type="Gene3D" id="3.30.70.20">
    <property type="match status" value="2"/>
</dbReference>
<protein>
    <submittedName>
        <fullName evidence="9">4Fe-4S ferredoxin iron-sulfur binding domain protein</fullName>
    </submittedName>
</protein>
<dbReference type="GO" id="GO:0030313">
    <property type="term" value="C:cell envelope"/>
    <property type="evidence" value="ECO:0007669"/>
    <property type="project" value="UniProtKB-SubCell"/>
</dbReference>
<gene>
    <name evidence="9" type="ORF">Cflav_PD3165</name>
</gene>
<dbReference type="Pfam" id="PF04976">
    <property type="entry name" value="DmsC"/>
    <property type="match status" value="1"/>
</dbReference>
<dbReference type="Pfam" id="PF13247">
    <property type="entry name" value="Fer4_11"/>
    <property type="match status" value="1"/>
</dbReference>
<keyword evidence="7" id="KW-0472">Membrane</keyword>
<evidence type="ECO:0000256" key="6">
    <source>
        <dbReference type="ARBA" id="ARBA00023014"/>
    </source>
</evidence>
<feature type="transmembrane region" description="Helical" evidence="7">
    <location>
        <begin position="295"/>
        <end position="316"/>
    </location>
</feature>
<dbReference type="GO" id="GO:0046872">
    <property type="term" value="F:metal ion binding"/>
    <property type="evidence" value="ECO:0007669"/>
    <property type="project" value="UniProtKB-KW"/>
</dbReference>
<feature type="transmembrane region" description="Helical" evidence="7">
    <location>
        <begin position="270"/>
        <end position="289"/>
    </location>
</feature>
<dbReference type="InterPro" id="IPR017896">
    <property type="entry name" value="4Fe4S_Fe-S-bd"/>
</dbReference>
<dbReference type="GO" id="GO:0016020">
    <property type="term" value="C:membrane"/>
    <property type="evidence" value="ECO:0007669"/>
    <property type="project" value="InterPro"/>
</dbReference>
<keyword evidence="4" id="KW-0677">Repeat</keyword>